<evidence type="ECO:0000256" key="22">
    <source>
        <dbReference type="RuleBase" id="RU004335"/>
    </source>
</evidence>
<evidence type="ECO:0000313" key="24">
    <source>
        <dbReference type="EMBL" id="KAL2063147.1"/>
    </source>
</evidence>
<dbReference type="InterPro" id="IPR050732">
    <property type="entry name" value="Beta-glucan_modifiers"/>
</dbReference>
<dbReference type="EC" id="3.2.1.39" evidence="5"/>
<dbReference type="PANTHER" id="PTHR16631:SF13">
    <property type="entry name" value="GLUCAN ENDO-1,3-BETA-GLUCOSIDASE EGLC-RELATED"/>
    <property type="match status" value="1"/>
</dbReference>
<keyword evidence="14" id="KW-0325">Glycoprotein</keyword>
<name>A0ABR4C0E9_9HELO</name>
<evidence type="ECO:0000256" key="6">
    <source>
        <dbReference type="ARBA" id="ARBA00019762"/>
    </source>
</evidence>
<comment type="function">
    <text evidence="19">Glucanases play a role in cell expansion during growth, in cell-cell fusion during mating, and in spore release during sporulation. This enzyme may be involved in beta-glucan degradation and also function biosynthetically as a transglycosylase.</text>
</comment>
<evidence type="ECO:0000256" key="21">
    <source>
        <dbReference type="ARBA" id="ARBA00032906"/>
    </source>
</evidence>
<dbReference type="PANTHER" id="PTHR16631">
    <property type="entry name" value="GLUCAN 1,3-BETA-GLUCOSIDASE"/>
    <property type="match status" value="1"/>
</dbReference>
<keyword evidence="17" id="KW-0961">Cell wall biogenesis/degradation</keyword>
<keyword evidence="15" id="KW-0119">Carbohydrate metabolism</keyword>
<keyword evidence="16" id="KW-0449">Lipoprotein</keyword>
<evidence type="ECO:0000256" key="12">
    <source>
        <dbReference type="ARBA" id="ARBA00022801"/>
    </source>
</evidence>
<dbReference type="Gene3D" id="3.20.20.80">
    <property type="entry name" value="Glycosidases"/>
    <property type="match status" value="1"/>
</dbReference>
<dbReference type="EMBL" id="JAZHXI010000016">
    <property type="protein sequence ID" value="KAL2063147.1"/>
    <property type="molecule type" value="Genomic_DNA"/>
</dbReference>
<evidence type="ECO:0000256" key="13">
    <source>
        <dbReference type="ARBA" id="ARBA00023136"/>
    </source>
</evidence>
<dbReference type="SUPFAM" id="SSF51445">
    <property type="entry name" value="(Trans)glycosidases"/>
    <property type="match status" value="1"/>
</dbReference>
<keyword evidence="8" id="KW-0134">Cell wall</keyword>
<evidence type="ECO:0000256" key="10">
    <source>
        <dbReference type="ARBA" id="ARBA00022622"/>
    </source>
</evidence>
<evidence type="ECO:0000256" key="18">
    <source>
        <dbReference type="ARBA" id="ARBA00023326"/>
    </source>
</evidence>
<evidence type="ECO:0000256" key="4">
    <source>
        <dbReference type="ARBA" id="ARBA00008773"/>
    </source>
</evidence>
<feature type="chain" id="PRO_5045791692" description="Probable glucan endo-1,3-beta-glucosidase eglC" evidence="23">
    <location>
        <begin position="20"/>
        <end position="294"/>
    </location>
</feature>
<gene>
    <name evidence="24" type="ORF">VTL71DRAFT_6219</name>
</gene>
<evidence type="ECO:0000256" key="16">
    <source>
        <dbReference type="ARBA" id="ARBA00023288"/>
    </source>
</evidence>
<keyword evidence="13" id="KW-0472">Membrane</keyword>
<comment type="subcellular location">
    <subcellularLocation>
        <location evidence="3">Cell membrane</location>
        <topology evidence="3">Lipid-anchor</topology>
        <topology evidence="3">GPI-anchor</topology>
    </subcellularLocation>
    <subcellularLocation>
        <location evidence="2">Secreted</location>
        <location evidence="2">Cell wall</location>
    </subcellularLocation>
</comment>
<evidence type="ECO:0000256" key="9">
    <source>
        <dbReference type="ARBA" id="ARBA00022525"/>
    </source>
</evidence>
<organism evidence="24 25">
    <name type="scientific">Oculimacula yallundae</name>
    <dbReference type="NCBI Taxonomy" id="86028"/>
    <lineage>
        <taxon>Eukaryota</taxon>
        <taxon>Fungi</taxon>
        <taxon>Dikarya</taxon>
        <taxon>Ascomycota</taxon>
        <taxon>Pezizomycotina</taxon>
        <taxon>Leotiomycetes</taxon>
        <taxon>Helotiales</taxon>
        <taxon>Ploettnerulaceae</taxon>
        <taxon>Oculimacula</taxon>
    </lineage>
</organism>
<feature type="signal peptide" evidence="23">
    <location>
        <begin position="1"/>
        <end position="19"/>
    </location>
</feature>
<sequence length="294" mass="31829">MKSTSLTLALAALLSSANAYWNGFNVQATLGNGACKTQADWEKDFNTMKSFPGKYSSMRVYASSDCNTLANAVPAAIKTGGTILVGVWTEDANHFAAEKGALLKAVQQYGFGWIVAVSVGSEDLYRKETTASVLANQIYDVRGMLSTVPGYTTAVQVGHVDTWNAWVDPANRAVIQACDFVGTDGYPYFENTKNNGVDQGYNLFWDSVQKVRDTVNSVKSGTWVWVAESGWPTSGPTENKAVPSIANAQQYWSVVACSAFNSGHTFWYSLQDFAASPSFGVVDANYNPIYNLAC</sequence>
<protein>
    <recommendedName>
        <fullName evidence="6">Probable glucan endo-1,3-beta-glucosidase eglC</fullName>
        <ecNumber evidence="5">3.2.1.39</ecNumber>
    </recommendedName>
    <alternativeName>
        <fullName evidence="20">Endo-1,3-beta-glucanase eglC</fullName>
    </alternativeName>
    <alternativeName>
        <fullName evidence="21">Laminarinase eglC</fullName>
    </alternativeName>
</protein>
<dbReference type="InterPro" id="IPR017853">
    <property type="entry name" value="GH"/>
</dbReference>
<evidence type="ECO:0000256" key="11">
    <source>
        <dbReference type="ARBA" id="ARBA00022729"/>
    </source>
</evidence>
<reference evidence="24 25" key="1">
    <citation type="journal article" date="2024" name="Commun. Biol.">
        <title>Comparative genomic analysis of thermophilic fungi reveals convergent evolutionary adaptations and gene losses.</title>
        <authorList>
            <person name="Steindorff A.S."/>
            <person name="Aguilar-Pontes M.V."/>
            <person name="Robinson A.J."/>
            <person name="Andreopoulos B."/>
            <person name="LaButti K."/>
            <person name="Kuo A."/>
            <person name="Mondo S."/>
            <person name="Riley R."/>
            <person name="Otillar R."/>
            <person name="Haridas S."/>
            <person name="Lipzen A."/>
            <person name="Grimwood J."/>
            <person name="Schmutz J."/>
            <person name="Clum A."/>
            <person name="Reid I.D."/>
            <person name="Moisan M.C."/>
            <person name="Butler G."/>
            <person name="Nguyen T.T.M."/>
            <person name="Dewar K."/>
            <person name="Conant G."/>
            <person name="Drula E."/>
            <person name="Henrissat B."/>
            <person name="Hansel C."/>
            <person name="Singer S."/>
            <person name="Hutchinson M.I."/>
            <person name="de Vries R.P."/>
            <person name="Natvig D.O."/>
            <person name="Powell A.J."/>
            <person name="Tsang A."/>
            <person name="Grigoriev I.V."/>
        </authorList>
    </citation>
    <scope>NUCLEOTIDE SEQUENCE [LARGE SCALE GENOMIC DNA]</scope>
    <source>
        <strain evidence="24 25">CBS 494.80</strain>
    </source>
</reference>
<evidence type="ECO:0000313" key="25">
    <source>
        <dbReference type="Proteomes" id="UP001595075"/>
    </source>
</evidence>
<evidence type="ECO:0000256" key="1">
    <source>
        <dbReference type="ARBA" id="ARBA00000382"/>
    </source>
</evidence>
<dbReference type="Proteomes" id="UP001595075">
    <property type="component" value="Unassembled WGS sequence"/>
</dbReference>
<evidence type="ECO:0000256" key="3">
    <source>
        <dbReference type="ARBA" id="ARBA00004609"/>
    </source>
</evidence>
<evidence type="ECO:0000256" key="8">
    <source>
        <dbReference type="ARBA" id="ARBA00022512"/>
    </source>
</evidence>
<keyword evidence="12" id="KW-0378">Hydrolase</keyword>
<dbReference type="InterPro" id="IPR000490">
    <property type="entry name" value="Glyco_hydro_17"/>
</dbReference>
<keyword evidence="7" id="KW-1003">Cell membrane</keyword>
<keyword evidence="9" id="KW-0964">Secreted</keyword>
<keyword evidence="18" id="KW-0624">Polysaccharide degradation</keyword>
<accession>A0ABR4C0E9</accession>
<evidence type="ECO:0000256" key="15">
    <source>
        <dbReference type="ARBA" id="ARBA00023277"/>
    </source>
</evidence>
<keyword evidence="10" id="KW-0336">GPI-anchor</keyword>
<comment type="similarity">
    <text evidence="4 22">Belongs to the glycosyl hydrolase 17 family.</text>
</comment>
<evidence type="ECO:0000256" key="14">
    <source>
        <dbReference type="ARBA" id="ARBA00023180"/>
    </source>
</evidence>
<evidence type="ECO:0000256" key="23">
    <source>
        <dbReference type="SAM" id="SignalP"/>
    </source>
</evidence>
<evidence type="ECO:0000256" key="5">
    <source>
        <dbReference type="ARBA" id="ARBA00012780"/>
    </source>
</evidence>
<evidence type="ECO:0000256" key="17">
    <source>
        <dbReference type="ARBA" id="ARBA00023316"/>
    </source>
</evidence>
<evidence type="ECO:0000256" key="19">
    <source>
        <dbReference type="ARBA" id="ARBA00025152"/>
    </source>
</evidence>
<proteinExistence type="inferred from homology"/>
<comment type="catalytic activity">
    <reaction evidence="1">
        <text>Hydrolysis of (1-&gt;3)-beta-D-glucosidic linkages in (1-&gt;3)-beta-D-glucans.</text>
        <dbReference type="EC" id="3.2.1.39"/>
    </reaction>
</comment>
<evidence type="ECO:0000256" key="7">
    <source>
        <dbReference type="ARBA" id="ARBA00022475"/>
    </source>
</evidence>
<dbReference type="Pfam" id="PF00332">
    <property type="entry name" value="Glyco_hydro_17"/>
    <property type="match status" value="1"/>
</dbReference>
<keyword evidence="11 23" id="KW-0732">Signal</keyword>
<comment type="caution">
    <text evidence="24">The sequence shown here is derived from an EMBL/GenBank/DDBJ whole genome shotgun (WGS) entry which is preliminary data.</text>
</comment>
<evidence type="ECO:0000256" key="20">
    <source>
        <dbReference type="ARBA" id="ARBA00032134"/>
    </source>
</evidence>
<keyword evidence="25" id="KW-1185">Reference proteome</keyword>
<evidence type="ECO:0000256" key="2">
    <source>
        <dbReference type="ARBA" id="ARBA00004191"/>
    </source>
</evidence>